<reference evidence="2 3" key="1">
    <citation type="submission" date="2016-10" db="EMBL/GenBank/DDBJ databases">
        <authorList>
            <person name="de Groot N.N."/>
        </authorList>
    </citation>
    <scope>NUCLEOTIDE SEQUENCE [LARGE SCALE GENOMIC DNA]</scope>
    <source>
        <strain evidence="2 3">DSM 26880</strain>
    </source>
</reference>
<name>A0A1H3JAP9_9RHOB</name>
<protein>
    <submittedName>
        <fullName evidence="2">Uncharacterized protein</fullName>
    </submittedName>
</protein>
<proteinExistence type="predicted"/>
<evidence type="ECO:0000313" key="2">
    <source>
        <dbReference type="EMBL" id="SDY36907.1"/>
    </source>
</evidence>
<feature type="region of interest" description="Disordered" evidence="1">
    <location>
        <begin position="1"/>
        <end position="20"/>
    </location>
</feature>
<evidence type="ECO:0000313" key="3">
    <source>
        <dbReference type="Proteomes" id="UP000199286"/>
    </source>
</evidence>
<evidence type="ECO:0000256" key="1">
    <source>
        <dbReference type="SAM" id="MobiDB-lite"/>
    </source>
</evidence>
<accession>A0A1H3JAP9</accession>
<dbReference type="Proteomes" id="UP000199286">
    <property type="component" value="Unassembled WGS sequence"/>
</dbReference>
<organism evidence="2 3">
    <name type="scientific">Citreimonas salinaria</name>
    <dbReference type="NCBI Taxonomy" id="321339"/>
    <lineage>
        <taxon>Bacteria</taxon>
        <taxon>Pseudomonadati</taxon>
        <taxon>Pseudomonadota</taxon>
        <taxon>Alphaproteobacteria</taxon>
        <taxon>Rhodobacterales</taxon>
        <taxon>Roseobacteraceae</taxon>
        <taxon>Citreimonas</taxon>
    </lineage>
</organism>
<keyword evidence="3" id="KW-1185">Reference proteome</keyword>
<sequence length="32" mass="3500">MPLNDGVARPDPGAARIDRAARRIFPMKKAHA</sequence>
<dbReference type="EMBL" id="FNPF01000006">
    <property type="protein sequence ID" value="SDY36907.1"/>
    <property type="molecule type" value="Genomic_DNA"/>
</dbReference>
<dbReference type="AlphaFoldDB" id="A0A1H3JAP9"/>
<gene>
    <name evidence="2" type="ORF">SAMN05444340_106163</name>
</gene>